<evidence type="ECO:0000313" key="3">
    <source>
        <dbReference type="EMBL" id="BDS10248.1"/>
    </source>
</evidence>
<protein>
    <submittedName>
        <fullName evidence="3">Helix-turn-helix domain-containing protein</fullName>
    </submittedName>
</protein>
<dbReference type="Proteomes" id="UP001060919">
    <property type="component" value="Chromosome"/>
</dbReference>
<keyword evidence="4" id="KW-1185">Reference proteome</keyword>
<dbReference type="Pfam" id="PF01381">
    <property type="entry name" value="HTH_3"/>
    <property type="match status" value="1"/>
</dbReference>
<keyword evidence="1" id="KW-0812">Transmembrane</keyword>
<dbReference type="SMART" id="SM00530">
    <property type="entry name" value="HTH_XRE"/>
    <property type="match status" value="1"/>
</dbReference>
<evidence type="ECO:0000256" key="1">
    <source>
        <dbReference type="SAM" id="Phobius"/>
    </source>
</evidence>
<dbReference type="KEGG" id="aup:AsAng_0009560"/>
<dbReference type="CDD" id="cd00093">
    <property type="entry name" value="HTH_XRE"/>
    <property type="match status" value="1"/>
</dbReference>
<dbReference type="InterPro" id="IPR001387">
    <property type="entry name" value="Cro/C1-type_HTH"/>
</dbReference>
<feature type="transmembrane region" description="Helical" evidence="1">
    <location>
        <begin position="26"/>
        <end position="44"/>
    </location>
</feature>
<feature type="domain" description="HTH cro/C1-type" evidence="2">
    <location>
        <begin position="66"/>
        <end position="120"/>
    </location>
</feature>
<sequence>MINLKVKLLKIILKCKHFCLFLKHKIVFMLGRIFLLVFGMYVLMACSGSSKGTTDRDFYQDIGGQIREQRLNKGISQQDLADAVGITQNGLSLIEDGLATPIHTKLIAIQDYLDVKFKINGKYATIEEYLEEKK</sequence>
<dbReference type="Gene3D" id="1.10.260.40">
    <property type="entry name" value="lambda repressor-like DNA-binding domains"/>
    <property type="match status" value="1"/>
</dbReference>
<accession>A0A915YBW6</accession>
<evidence type="ECO:0000259" key="2">
    <source>
        <dbReference type="PROSITE" id="PS50943"/>
    </source>
</evidence>
<keyword evidence="1" id="KW-1133">Transmembrane helix</keyword>
<organism evidence="3 4">
    <name type="scientific">Aureispira anguillae</name>
    <dbReference type="NCBI Taxonomy" id="2864201"/>
    <lineage>
        <taxon>Bacteria</taxon>
        <taxon>Pseudomonadati</taxon>
        <taxon>Bacteroidota</taxon>
        <taxon>Saprospiria</taxon>
        <taxon>Saprospirales</taxon>
        <taxon>Saprospiraceae</taxon>
        <taxon>Aureispira</taxon>
    </lineage>
</organism>
<dbReference type="AlphaFoldDB" id="A0A915YBW6"/>
<dbReference type="PROSITE" id="PS50943">
    <property type="entry name" value="HTH_CROC1"/>
    <property type="match status" value="1"/>
</dbReference>
<evidence type="ECO:0000313" key="4">
    <source>
        <dbReference type="Proteomes" id="UP001060919"/>
    </source>
</evidence>
<dbReference type="SUPFAM" id="SSF47413">
    <property type="entry name" value="lambda repressor-like DNA-binding domains"/>
    <property type="match status" value="1"/>
</dbReference>
<dbReference type="GO" id="GO:0003677">
    <property type="term" value="F:DNA binding"/>
    <property type="evidence" value="ECO:0007669"/>
    <property type="project" value="InterPro"/>
</dbReference>
<dbReference type="InterPro" id="IPR010982">
    <property type="entry name" value="Lambda_DNA-bd_dom_sf"/>
</dbReference>
<keyword evidence="1" id="KW-0472">Membrane</keyword>
<reference evidence="3" key="1">
    <citation type="submission" date="2022-09" db="EMBL/GenBank/DDBJ databases">
        <title>Aureispira anguillicida sp. nov., isolated from Leptocephalus of Japanese eel Anguilla japonica.</title>
        <authorList>
            <person name="Yuasa K."/>
            <person name="Mekata T."/>
            <person name="Ikunari K."/>
        </authorList>
    </citation>
    <scope>NUCLEOTIDE SEQUENCE</scope>
    <source>
        <strain evidence="3">EL160426</strain>
    </source>
</reference>
<proteinExistence type="predicted"/>
<name>A0A915YBW6_9BACT</name>
<dbReference type="EMBL" id="AP026867">
    <property type="protein sequence ID" value="BDS10248.1"/>
    <property type="molecule type" value="Genomic_DNA"/>
</dbReference>
<gene>
    <name evidence="3" type="ORF">AsAng_0009560</name>
</gene>